<dbReference type="InterPro" id="IPR005225">
    <property type="entry name" value="Small_GTP-bd"/>
</dbReference>
<comment type="function">
    <text evidence="6">The small GTPases Rab are key regulators in vesicle trafficking.</text>
</comment>
<keyword evidence="6" id="KW-0472">Membrane</keyword>
<dbReference type="PhylomeDB" id="A0A0D2WN92"/>
<dbReference type="STRING" id="595528.A0A0D2WN92"/>
<dbReference type="GO" id="GO:0090385">
    <property type="term" value="P:phagosome-lysosome fusion"/>
    <property type="evidence" value="ECO:0007669"/>
    <property type="project" value="TreeGrafter"/>
</dbReference>
<name>A0A0D2WN92_CAPO3</name>
<dbReference type="GO" id="GO:0005770">
    <property type="term" value="C:late endosome"/>
    <property type="evidence" value="ECO:0007669"/>
    <property type="project" value="TreeGrafter"/>
</dbReference>
<dbReference type="SMART" id="SM00175">
    <property type="entry name" value="RAB"/>
    <property type="match status" value="1"/>
</dbReference>
<dbReference type="PANTHER" id="PTHR47981">
    <property type="entry name" value="RAB FAMILY"/>
    <property type="match status" value="1"/>
</dbReference>
<dbReference type="EMBL" id="KE346363">
    <property type="protein sequence ID" value="KJE91823.1"/>
    <property type="molecule type" value="Genomic_DNA"/>
</dbReference>
<dbReference type="AlphaFoldDB" id="A0A0D2WN92"/>
<evidence type="ECO:0000256" key="3">
    <source>
        <dbReference type="ARBA" id="ARBA00023134"/>
    </source>
</evidence>
<dbReference type="SMART" id="SM00176">
    <property type="entry name" value="RAN"/>
    <property type="match status" value="1"/>
</dbReference>
<dbReference type="GO" id="GO:0005764">
    <property type="term" value="C:lysosome"/>
    <property type="evidence" value="ECO:0007669"/>
    <property type="project" value="TreeGrafter"/>
</dbReference>
<keyword evidence="2 6" id="KW-0547">Nucleotide-binding</keyword>
<dbReference type="SMART" id="SM00173">
    <property type="entry name" value="RAS"/>
    <property type="match status" value="1"/>
</dbReference>
<protein>
    <recommendedName>
        <fullName evidence="6">Ras-related protein Rab</fullName>
    </recommendedName>
</protein>
<evidence type="ECO:0000256" key="1">
    <source>
        <dbReference type="ARBA" id="ARBA00006270"/>
    </source>
</evidence>
<evidence type="ECO:0000256" key="4">
    <source>
        <dbReference type="ARBA" id="ARBA00023288"/>
    </source>
</evidence>
<feature type="region of interest" description="Disordered" evidence="7">
    <location>
        <begin position="206"/>
        <end position="228"/>
    </location>
</feature>
<dbReference type="SUPFAM" id="SSF52540">
    <property type="entry name" value="P-loop containing nucleoside triphosphate hydrolases"/>
    <property type="match status" value="1"/>
</dbReference>
<dbReference type="PRINTS" id="PR00449">
    <property type="entry name" value="RASTRNSFRMNG"/>
</dbReference>
<comment type="similarity">
    <text evidence="1 6">Belongs to the small GTPase superfamily. Rab family.</text>
</comment>
<dbReference type="GO" id="GO:0008333">
    <property type="term" value="P:endosome to lysosome transport"/>
    <property type="evidence" value="ECO:0007669"/>
    <property type="project" value="TreeGrafter"/>
</dbReference>
<dbReference type="GO" id="GO:0005525">
    <property type="term" value="F:GTP binding"/>
    <property type="evidence" value="ECO:0007669"/>
    <property type="project" value="UniProtKB-UniRule"/>
</dbReference>
<proteinExistence type="inferred from homology"/>
<dbReference type="InterPro" id="IPR001806">
    <property type="entry name" value="Small_GTPase"/>
</dbReference>
<keyword evidence="4 6" id="KW-0449">Lipoprotein</keyword>
<dbReference type="eggNOG" id="KOG4423">
    <property type="taxonomic scope" value="Eukaryota"/>
</dbReference>
<keyword evidence="9" id="KW-1185">Reference proteome</keyword>
<dbReference type="GO" id="GO:0045335">
    <property type="term" value="C:phagocytic vesicle"/>
    <property type="evidence" value="ECO:0007669"/>
    <property type="project" value="TreeGrafter"/>
</dbReference>
<dbReference type="PROSITE" id="PS51419">
    <property type="entry name" value="RAB"/>
    <property type="match status" value="1"/>
</dbReference>
<dbReference type="NCBIfam" id="TIGR00231">
    <property type="entry name" value="small_GTP"/>
    <property type="match status" value="1"/>
</dbReference>
<evidence type="ECO:0000256" key="5">
    <source>
        <dbReference type="ARBA" id="ARBA00023289"/>
    </source>
</evidence>
<dbReference type="Pfam" id="PF00071">
    <property type="entry name" value="Ras"/>
    <property type="match status" value="1"/>
</dbReference>
<organism evidence="8 9">
    <name type="scientific">Capsaspora owczarzaki (strain ATCC 30864)</name>
    <dbReference type="NCBI Taxonomy" id="595528"/>
    <lineage>
        <taxon>Eukaryota</taxon>
        <taxon>Filasterea</taxon>
        <taxon>Capsaspora</taxon>
    </lineage>
</organism>
<comment type="subcellular location">
    <subcellularLocation>
        <location evidence="6">Membrane</location>
        <topology evidence="6">Lipid-anchor</topology>
    </subcellularLocation>
</comment>
<accession>A0A0D2WN92</accession>
<dbReference type="GO" id="GO:0005802">
    <property type="term" value="C:trans-Golgi network"/>
    <property type="evidence" value="ECO:0007669"/>
    <property type="project" value="UniProtKB-UniRule"/>
</dbReference>
<keyword evidence="5 6" id="KW-0636">Prenylation</keyword>
<evidence type="ECO:0000256" key="2">
    <source>
        <dbReference type="ARBA" id="ARBA00022741"/>
    </source>
</evidence>
<evidence type="ECO:0000313" key="8">
    <source>
        <dbReference type="EMBL" id="KJE91823.1"/>
    </source>
</evidence>
<reference evidence="9" key="1">
    <citation type="submission" date="2011-02" db="EMBL/GenBank/DDBJ databases">
        <title>The Genome Sequence of Capsaspora owczarzaki ATCC 30864.</title>
        <authorList>
            <person name="Russ C."/>
            <person name="Cuomo C."/>
            <person name="Burger G."/>
            <person name="Gray M.W."/>
            <person name="Holland P.W.H."/>
            <person name="King N."/>
            <person name="Lang F.B.F."/>
            <person name="Roger A.J."/>
            <person name="Ruiz-Trillo I."/>
            <person name="Young S.K."/>
            <person name="Zeng Q."/>
            <person name="Gargeya S."/>
            <person name="Alvarado L."/>
            <person name="Berlin A."/>
            <person name="Chapman S.B."/>
            <person name="Chen Z."/>
            <person name="Freedman E."/>
            <person name="Gellesch M."/>
            <person name="Goldberg J."/>
            <person name="Griggs A."/>
            <person name="Gujja S."/>
            <person name="Heilman E."/>
            <person name="Heiman D."/>
            <person name="Howarth C."/>
            <person name="Mehta T."/>
            <person name="Neiman D."/>
            <person name="Pearson M."/>
            <person name="Roberts A."/>
            <person name="Saif S."/>
            <person name="Shea T."/>
            <person name="Shenoy N."/>
            <person name="Sisk P."/>
            <person name="Stolte C."/>
            <person name="Sykes S."/>
            <person name="White J."/>
            <person name="Yandava C."/>
            <person name="Haas B."/>
            <person name="Nusbaum C."/>
            <person name="Birren B."/>
        </authorList>
    </citation>
    <scope>NUCLEOTIDE SEQUENCE</scope>
    <source>
        <strain evidence="9">ATCC 30864</strain>
    </source>
</reference>
<dbReference type="InterPro" id="IPR027417">
    <property type="entry name" value="P-loop_NTPase"/>
</dbReference>
<dbReference type="InterPro" id="IPR030697">
    <property type="entry name" value="Rab29/Rab38/Rab32"/>
</dbReference>
<evidence type="ECO:0000256" key="7">
    <source>
        <dbReference type="SAM" id="MobiDB-lite"/>
    </source>
</evidence>
<keyword evidence="3 6" id="KW-0342">GTP-binding</keyword>
<dbReference type="PANTHER" id="PTHR47981:SF39">
    <property type="entry name" value="RAS-RELATED PROTEIN RAB"/>
    <property type="match status" value="1"/>
</dbReference>
<sequence length="228" mass="25397">MEGAAGPTADQLFKIIVIGDYAVGKTSLIRRYSEGFFTPNYKLTIGADFATKVLEWESGAKITLQLWDIAGHERFGHMTHVYYKYAIAAVIVFDMTRPATFDSVIKWLNDVNNKVMLPDGKPVPVMLLANKADMSDKSVYKQKLDDFCKEHGLIGWFATSAKNNANIDQAMNFLVGSVIQISKRAPAELVKSPIEEFVRLSGNDIPTREQRQANNANDPMKQLGQCCS</sequence>
<dbReference type="GO" id="GO:0016020">
    <property type="term" value="C:membrane"/>
    <property type="evidence" value="ECO:0007669"/>
    <property type="project" value="UniProtKB-SubCell"/>
</dbReference>
<dbReference type="PROSITE" id="PS51421">
    <property type="entry name" value="RAS"/>
    <property type="match status" value="1"/>
</dbReference>
<dbReference type="Proteomes" id="UP000008743">
    <property type="component" value="Unassembled WGS sequence"/>
</dbReference>
<evidence type="ECO:0000256" key="6">
    <source>
        <dbReference type="RuleBase" id="RU367128"/>
    </source>
</evidence>
<dbReference type="CDD" id="cd04107">
    <property type="entry name" value="Rab32_Rab38"/>
    <property type="match status" value="1"/>
</dbReference>
<dbReference type="SMART" id="SM00174">
    <property type="entry name" value="RHO"/>
    <property type="match status" value="1"/>
</dbReference>
<dbReference type="InParanoid" id="A0A0D2WN92"/>
<dbReference type="OrthoDB" id="245989at2759"/>
<gene>
    <name evidence="8" type="ORF">CAOG_002904</name>
</gene>
<dbReference type="RefSeq" id="XP_004363743.2">
    <property type="nucleotide sequence ID" value="XM_004363686.2"/>
</dbReference>
<dbReference type="GO" id="GO:0003924">
    <property type="term" value="F:GTPase activity"/>
    <property type="evidence" value="ECO:0007669"/>
    <property type="project" value="UniProtKB-UniRule"/>
</dbReference>
<evidence type="ECO:0000313" key="9">
    <source>
        <dbReference type="Proteomes" id="UP000008743"/>
    </source>
</evidence>
<dbReference type="FunFam" id="3.40.50.300:FF:002133">
    <property type="entry name" value="Ras family protein"/>
    <property type="match status" value="1"/>
</dbReference>
<dbReference type="Gene3D" id="3.40.50.300">
    <property type="entry name" value="P-loop containing nucleotide triphosphate hydrolases"/>
    <property type="match status" value="1"/>
</dbReference>